<dbReference type="EMBL" id="PVTZ01000002">
    <property type="protein sequence ID" value="PRZ16322.1"/>
    <property type="molecule type" value="Genomic_DNA"/>
</dbReference>
<evidence type="ECO:0000313" key="1">
    <source>
        <dbReference type="EMBL" id="PRZ16322.1"/>
    </source>
</evidence>
<keyword evidence="2" id="KW-1185">Reference proteome</keyword>
<organism evidence="1 2">
    <name type="scientific">Laceyella sediminis</name>
    <dbReference type="NCBI Taxonomy" id="573074"/>
    <lineage>
        <taxon>Bacteria</taxon>
        <taxon>Bacillati</taxon>
        <taxon>Bacillota</taxon>
        <taxon>Bacilli</taxon>
        <taxon>Bacillales</taxon>
        <taxon>Thermoactinomycetaceae</taxon>
        <taxon>Laceyella</taxon>
    </lineage>
</organism>
<sequence length="62" mass="6764">MNVAVCCCGNKIDLKVSAYRCPDCLKLLPTVATSDAGKTKSVNETWRKLKMALGELEEVSKC</sequence>
<protein>
    <recommendedName>
        <fullName evidence="3">Inhibitor of sigma-G Gin protein</fullName>
    </recommendedName>
</protein>
<accession>A0ABX5ERG6</accession>
<reference evidence="1 2" key="1">
    <citation type="submission" date="2018-03" db="EMBL/GenBank/DDBJ databases">
        <title>Genomic Encyclopedia of Archaeal and Bacterial Type Strains, Phase II (KMG-II): from individual species to whole genera.</title>
        <authorList>
            <person name="Goeker M."/>
        </authorList>
    </citation>
    <scope>NUCLEOTIDE SEQUENCE [LARGE SCALE GENOMIC DNA]</scope>
    <source>
        <strain evidence="1 2">RHA1</strain>
    </source>
</reference>
<dbReference type="RefSeq" id="WP_106341701.1">
    <property type="nucleotide sequence ID" value="NZ_PVTZ01000002.1"/>
</dbReference>
<proteinExistence type="predicted"/>
<dbReference type="Proteomes" id="UP000238836">
    <property type="component" value="Unassembled WGS sequence"/>
</dbReference>
<evidence type="ECO:0000313" key="2">
    <source>
        <dbReference type="Proteomes" id="UP000238836"/>
    </source>
</evidence>
<evidence type="ECO:0008006" key="3">
    <source>
        <dbReference type="Google" id="ProtNLM"/>
    </source>
</evidence>
<name>A0ABX5ERG6_9BACL</name>
<gene>
    <name evidence="1" type="ORF">CLV36_10230</name>
</gene>
<comment type="caution">
    <text evidence="1">The sequence shown here is derived from an EMBL/GenBank/DDBJ whole genome shotgun (WGS) entry which is preliminary data.</text>
</comment>